<organism evidence="1">
    <name type="scientific">Arundo donax</name>
    <name type="common">Giant reed</name>
    <name type="synonym">Donax arundinaceus</name>
    <dbReference type="NCBI Taxonomy" id="35708"/>
    <lineage>
        <taxon>Eukaryota</taxon>
        <taxon>Viridiplantae</taxon>
        <taxon>Streptophyta</taxon>
        <taxon>Embryophyta</taxon>
        <taxon>Tracheophyta</taxon>
        <taxon>Spermatophyta</taxon>
        <taxon>Magnoliopsida</taxon>
        <taxon>Liliopsida</taxon>
        <taxon>Poales</taxon>
        <taxon>Poaceae</taxon>
        <taxon>PACMAD clade</taxon>
        <taxon>Arundinoideae</taxon>
        <taxon>Arundineae</taxon>
        <taxon>Arundo</taxon>
    </lineage>
</organism>
<reference evidence="1" key="1">
    <citation type="submission" date="2014-09" db="EMBL/GenBank/DDBJ databases">
        <authorList>
            <person name="Magalhaes I.L.F."/>
            <person name="Oliveira U."/>
            <person name="Santos F.R."/>
            <person name="Vidigal T.H.D.A."/>
            <person name="Brescovit A.D."/>
            <person name="Santos A.J."/>
        </authorList>
    </citation>
    <scope>NUCLEOTIDE SEQUENCE</scope>
    <source>
        <tissue evidence="1">Shoot tissue taken approximately 20 cm above the soil surface</tissue>
    </source>
</reference>
<sequence length="69" mass="7963">MKKDCQLDFFGQNSYGFCISKLKLSVISFKMPESLALCRKDIIKYAVFIELGCYNNSWEMLMLMSVGMC</sequence>
<accession>A0A0A9FJA2</accession>
<proteinExistence type="predicted"/>
<protein>
    <submittedName>
        <fullName evidence="1">Uncharacterized protein</fullName>
    </submittedName>
</protein>
<name>A0A0A9FJA2_ARUDO</name>
<evidence type="ECO:0000313" key="1">
    <source>
        <dbReference type="EMBL" id="JAE10181.1"/>
    </source>
</evidence>
<dbReference type="EMBL" id="GBRH01187715">
    <property type="protein sequence ID" value="JAE10181.1"/>
    <property type="molecule type" value="Transcribed_RNA"/>
</dbReference>
<reference evidence="1" key="2">
    <citation type="journal article" date="2015" name="Data Brief">
        <title>Shoot transcriptome of the giant reed, Arundo donax.</title>
        <authorList>
            <person name="Barrero R.A."/>
            <person name="Guerrero F.D."/>
            <person name="Moolhuijzen P."/>
            <person name="Goolsby J.A."/>
            <person name="Tidwell J."/>
            <person name="Bellgard S.E."/>
            <person name="Bellgard M.I."/>
        </authorList>
    </citation>
    <scope>NUCLEOTIDE SEQUENCE</scope>
    <source>
        <tissue evidence="1">Shoot tissue taken approximately 20 cm above the soil surface</tissue>
    </source>
</reference>
<dbReference type="AlphaFoldDB" id="A0A0A9FJA2"/>